<evidence type="ECO:0000313" key="3">
    <source>
        <dbReference type="Proteomes" id="UP000029665"/>
    </source>
</evidence>
<feature type="region of interest" description="Disordered" evidence="1">
    <location>
        <begin position="1"/>
        <end position="48"/>
    </location>
</feature>
<dbReference type="Proteomes" id="UP000029665">
    <property type="component" value="Unassembled WGS sequence"/>
</dbReference>
<dbReference type="HOGENOM" id="CLU_007337_0_2_1"/>
<organism evidence="2 3">
    <name type="scientific">Pycnoporus cinnabarinus</name>
    <name type="common">Cinnabar-red polypore</name>
    <name type="synonym">Trametes cinnabarina</name>
    <dbReference type="NCBI Taxonomy" id="5643"/>
    <lineage>
        <taxon>Eukaryota</taxon>
        <taxon>Fungi</taxon>
        <taxon>Dikarya</taxon>
        <taxon>Basidiomycota</taxon>
        <taxon>Agaricomycotina</taxon>
        <taxon>Agaricomycetes</taxon>
        <taxon>Polyporales</taxon>
        <taxon>Polyporaceae</taxon>
        <taxon>Trametes</taxon>
    </lineage>
</organism>
<feature type="compositionally biased region" description="Acidic residues" evidence="1">
    <location>
        <begin position="25"/>
        <end position="48"/>
    </location>
</feature>
<dbReference type="OrthoDB" id="2669721at2759"/>
<dbReference type="OMA" id="ECEREAH"/>
<evidence type="ECO:0000313" key="2">
    <source>
        <dbReference type="EMBL" id="CDO68218.1"/>
    </source>
</evidence>
<protein>
    <submittedName>
        <fullName evidence="2">Uncharacterized protein</fullName>
    </submittedName>
</protein>
<accession>A0A060S754</accession>
<dbReference type="EMBL" id="CCBP010000007">
    <property type="protein sequence ID" value="CDO68218.1"/>
    <property type="molecule type" value="Genomic_DNA"/>
</dbReference>
<dbReference type="AlphaFoldDB" id="A0A060S754"/>
<gene>
    <name evidence="2" type="ORF">BN946_scf184913.g8</name>
</gene>
<sequence>MVLPPPTAITPPPPPAAVPLHPPAPEEDDPDLPLDVEPEPEPEFGELEDTGAPRAARLRELRTAQLFIEGLRNARLDDSGMSSDAIHRLRNPPKGPRDITSHERAGLHMFLARGDASEGNYADNRAAVVELHPEDIAIPTYEQVKRLVAELTGIDTVEEDMCSNSCMGFVGAYARLQECPVARRTFQTYPLGPQVQAMSTHPDHSQLMRHQSEVTQRLLGMPIEDVQAEMDDIFYGTAYLNEVRNGRISNDDTVVMMPLDGAQLYQSKASDCWFYIWVIFELSPDRRYKKRYVLPGGVIGGPNKPKNVDSFMYPGLYHVAALQLEGLSLWNAVENRLYISYIYLLLAGADGPGMAYLSGLVGHLGRYGCRLFCGIPGCLKPSSNTYYPAMLRPTNSSTIHSAQPDFSARVNPASRVDAHVRYREGLARVEGSRTLAQYQQSRVETGIAKPSIFSGLSRILPLPSCFPANLMHLIALNLPDLILGLLRASLPCDAPDDKATWVWAVFADRETWQQHGKLVAQSTRFLPGSFDRPPRNPAEKLTSGYKAWEFLTYVYGLLPGLLRAVQDPQYYLHFCKLVFGVRIVLQRKLQRARLVQAHQSLVEHAEEFEELYYQRREERLHFVRQSIHATTHIVPEALRMGPGASYTQWTIENYIGNITREIKQHVTPFANVSERALRRCQCNALRALYPTFSNEDSLPRGSIELGDGYALLRAREKRANTVCNQAEAASIIAYLRNLRHPAADGWVPIVQRWARLLLPNGQIARSAWKECEREAHSKQPRRSRMVKLHNETFAEVRFYFQYVLDGDTHTLAMVSQFSAPDDAILRGSAQTLIACTYQGDDTLRVIRATDIASVIAMVPLPMTPAEAAEAGAHEGYAARYFVVEKMGLDIAILGGNVHNDVNGEGEDVEDE</sequence>
<comment type="caution">
    <text evidence="2">The sequence shown here is derived from an EMBL/GenBank/DDBJ whole genome shotgun (WGS) entry which is preliminary data.</text>
</comment>
<keyword evidence="3" id="KW-1185">Reference proteome</keyword>
<feature type="compositionally biased region" description="Pro residues" evidence="1">
    <location>
        <begin position="1"/>
        <end position="23"/>
    </location>
</feature>
<proteinExistence type="predicted"/>
<reference evidence="2" key="1">
    <citation type="submission" date="2014-01" db="EMBL/GenBank/DDBJ databases">
        <title>The genome of the white-rot fungus Pycnoporus cinnabarinus: a basidiomycete model with a versatile arsenal for lignocellulosic biomass breakdown.</title>
        <authorList>
            <person name="Levasseur A."/>
            <person name="Lomascolo A."/>
            <person name="Ruiz-Duenas F.J."/>
            <person name="Uzan E."/>
            <person name="Piumi F."/>
            <person name="Kues U."/>
            <person name="Ram A.F.J."/>
            <person name="Murat C."/>
            <person name="Haon M."/>
            <person name="Benoit I."/>
            <person name="Arfi Y."/>
            <person name="Chevret D."/>
            <person name="Drula E."/>
            <person name="Kwon M.J."/>
            <person name="Gouret P."/>
            <person name="Lesage-Meessen L."/>
            <person name="Lombard V."/>
            <person name="Mariette J."/>
            <person name="Noirot C."/>
            <person name="Park J."/>
            <person name="Patyshakuliyeva A."/>
            <person name="Wieneger R.A.B."/>
            <person name="Wosten H.A.B."/>
            <person name="Martin F."/>
            <person name="Coutinho P.M."/>
            <person name="de Vries R."/>
            <person name="Martinez A.T."/>
            <person name="Klopp C."/>
            <person name="Pontarotti P."/>
            <person name="Henrissat B."/>
            <person name="Record E."/>
        </authorList>
    </citation>
    <scope>NUCLEOTIDE SEQUENCE [LARGE SCALE GENOMIC DNA]</scope>
    <source>
        <strain evidence="2">BRFM137</strain>
    </source>
</reference>
<dbReference type="STRING" id="5643.A0A060S754"/>
<evidence type="ECO:0000256" key="1">
    <source>
        <dbReference type="SAM" id="MobiDB-lite"/>
    </source>
</evidence>
<name>A0A060S754_PYCCI</name>